<evidence type="ECO:0000256" key="1">
    <source>
        <dbReference type="SAM" id="MobiDB-lite"/>
    </source>
</evidence>
<name>A0A2G9Q456_AQUCT</name>
<protein>
    <submittedName>
        <fullName evidence="2">Uncharacterized protein</fullName>
    </submittedName>
</protein>
<evidence type="ECO:0000313" key="3">
    <source>
        <dbReference type="Proteomes" id="UP000228934"/>
    </source>
</evidence>
<dbReference type="EMBL" id="KZ055557">
    <property type="protein sequence ID" value="PIO10396.1"/>
    <property type="molecule type" value="Genomic_DNA"/>
</dbReference>
<dbReference type="AlphaFoldDB" id="A0A2G9Q456"/>
<sequence>MEQTPQPTTSVSENYHSLTQEERRNIIIKQLLARYPPPETDRAFPRNPTIPSSSISSSDSQSQDTPDDRIGNVQWCICQCCIKMPTQVESVCCQEIEEVQACIPDRKKCITEADMFCSQIATEQTAQLMSTMLHLESLPVVDADNNR</sequence>
<dbReference type="PANTHER" id="PTHR36981">
    <property type="entry name" value="ZGC:195170"/>
    <property type="match status" value="1"/>
</dbReference>
<dbReference type="PANTHER" id="PTHR36981:SF9">
    <property type="entry name" value="NANOR-RELATED"/>
    <property type="match status" value="1"/>
</dbReference>
<accession>A0A2G9Q456</accession>
<organism evidence="2 3">
    <name type="scientific">Aquarana catesbeiana</name>
    <name type="common">American bullfrog</name>
    <name type="synonym">Rana catesbeiana</name>
    <dbReference type="NCBI Taxonomy" id="8400"/>
    <lineage>
        <taxon>Eukaryota</taxon>
        <taxon>Metazoa</taxon>
        <taxon>Chordata</taxon>
        <taxon>Craniata</taxon>
        <taxon>Vertebrata</taxon>
        <taxon>Euteleostomi</taxon>
        <taxon>Amphibia</taxon>
        <taxon>Batrachia</taxon>
        <taxon>Anura</taxon>
        <taxon>Neobatrachia</taxon>
        <taxon>Ranoidea</taxon>
        <taxon>Ranidae</taxon>
        <taxon>Aquarana</taxon>
    </lineage>
</organism>
<evidence type="ECO:0000313" key="2">
    <source>
        <dbReference type="EMBL" id="PIO10396.1"/>
    </source>
</evidence>
<proteinExistence type="predicted"/>
<dbReference type="OrthoDB" id="9898867at2759"/>
<reference evidence="3" key="1">
    <citation type="journal article" date="2017" name="Nat. Commun.">
        <title>The North American bullfrog draft genome provides insight into hormonal regulation of long noncoding RNA.</title>
        <authorList>
            <person name="Hammond S.A."/>
            <person name="Warren R.L."/>
            <person name="Vandervalk B.P."/>
            <person name="Kucuk E."/>
            <person name="Khan H."/>
            <person name="Gibb E.A."/>
            <person name="Pandoh P."/>
            <person name="Kirk H."/>
            <person name="Zhao Y."/>
            <person name="Jones M."/>
            <person name="Mungall A.J."/>
            <person name="Coope R."/>
            <person name="Pleasance S."/>
            <person name="Moore R.A."/>
            <person name="Holt R.A."/>
            <person name="Round J.M."/>
            <person name="Ohora S."/>
            <person name="Walle B.V."/>
            <person name="Veldhoen N."/>
            <person name="Helbing C.C."/>
            <person name="Birol I."/>
        </authorList>
    </citation>
    <scope>NUCLEOTIDE SEQUENCE [LARGE SCALE GENOMIC DNA]</scope>
</reference>
<dbReference type="Proteomes" id="UP000228934">
    <property type="component" value="Unassembled WGS sequence"/>
</dbReference>
<feature type="compositionally biased region" description="Low complexity" evidence="1">
    <location>
        <begin position="49"/>
        <end position="64"/>
    </location>
</feature>
<keyword evidence="3" id="KW-1185">Reference proteome</keyword>
<gene>
    <name evidence="2" type="ORF">AB205_0159240</name>
</gene>
<feature type="region of interest" description="Disordered" evidence="1">
    <location>
        <begin position="36"/>
        <end position="67"/>
    </location>
</feature>